<organism evidence="1 2">
    <name type="scientific">Allomyces macrogynus (strain ATCC 38327)</name>
    <name type="common">Allomyces javanicus var. macrogynus</name>
    <dbReference type="NCBI Taxonomy" id="578462"/>
    <lineage>
        <taxon>Eukaryota</taxon>
        <taxon>Fungi</taxon>
        <taxon>Fungi incertae sedis</taxon>
        <taxon>Blastocladiomycota</taxon>
        <taxon>Blastocladiomycetes</taxon>
        <taxon>Blastocladiales</taxon>
        <taxon>Blastocladiaceae</taxon>
        <taxon>Allomyces</taxon>
    </lineage>
</organism>
<reference evidence="1 2" key="1">
    <citation type="submission" date="2009-11" db="EMBL/GenBank/DDBJ databases">
        <title>Annotation of Allomyces macrogynus ATCC 38327.</title>
        <authorList>
            <consortium name="The Broad Institute Genome Sequencing Platform"/>
            <person name="Russ C."/>
            <person name="Cuomo C."/>
            <person name="Burger G."/>
            <person name="Gray M.W."/>
            <person name="Holland P.W.H."/>
            <person name="King N."/>
            <person name="Lang F.B.F."/>
            <person name="Roger A.J."/>
            <person name="Ruiz-Trillo I."/>
            <person name="Young S.K."/>
            <person name="Zeng Q."/>
            <person name="Gargeya S."/>
            <person name="Fitzgerald M."/>
            <person name="Haas B."/>
            <person name="Abouelleil A."/>
            <person name="Alvarado L."/>
            <person name="Arachchi H.M."/>
            <person name="Berlin A."/>
            <person name="Chapman S.B."/>
            <person name="Gearin G."/>
            <person name="Goldberg J."/>
            <person name="Griggs A."/>
            <person name="Gujja S."/>
            <person name="Hansen M."/>
            <person name="Heiman D."/>
            <person name="Howarth C."/>
            <person name="Larimer J."/>
            <person name="Lui A."/>
            <person name="MacDonald P.J.P."/>
            <person name="McCowen C."/>
            <person name="Montmayeur A."/>
            <person name="Murphy C."/>
            <person name="Neiman D."/>
            <person name="Pearson M."/>
            <person name="Priest M."/>
            <person name="Roberts A."/>
            <person name="Saif S."/>
            <person name="Shea T."/>
            <person name="Sisk P."/>
            <person name="Stolte C."/>
            <person name="Sykes S."/>
            <person name="Wortman J."/>
            <person name="Nusbaum C."/>
            <person name="Birren B."/>
        </authorList>
    </citation>
    <scope>NUCLEOTIDE SEQUENCE [LARGE SCALE GENOMIC DNA]</scope>
    <source>
        <strain evidence="1 2">ATCC 38327</strain>
    </source>
</reference>
<evidence type="ECO:0000313" key="1">
    <source>
        <dbReference type="EMBL" id="KNE63370.1"/>
    </source>
</evidence>
<dbReference type="Proteomes" id="UP000054350">
    <property type="component" value="Unassembled WGS sequence"/>
</dbReference>
<dbReference type="OrthoDB" id="10304394at2759"/>
<dbReference type="EMBL" id="GG745342">
    <property type="protein sequence ID" value="KNE63370.1"/>
    <property type="molecule type" value="Genomic_DNA"/>
</dbReference>
<dbReference type="SUPFAM" id="SSF49785">
    <property type="entry name" value="Galactose-binding domain-like"/>
    <property type="match status" value="1"/>
</dbReference>
<evidence type="ECO:0008006" key="3">
    <source>
        <dbReference type="Google" id="ProtNLM"/>
    </source>
</evidence>
<name>A0A0L0SLW1_ALLM3</name>
<gene>
    <name evidence="1" type="ORF">AMAG_08507</name>
</gene>
<dbReference type="Gene3D" id="2.60.120.260">
    <property type="entry name" value="Galactose-binding domain-like"/>
    <property type="match status" value="1"/>
</dbReference>
<dbReference type="VEuPathDB" id="FungiDB:AMAG_08507"/>
<dbReference type="AlphaFoldDB" id="A0A0L0SLW1"/>
<reference evidence="2" key="2">
    <citation type="submission" date="2009-11" db="EMBL/GenBank/DDBJ databases">
        <title>The Genome Sequence of Allomyces macrogynus strain ATCC 38327.</title>
        <authorList>
            <consortium name="The Broad Institute Genome Sequencing Platform"/>
            <person name="Russ C."/>
            <person name="Cuomo C."/>
            <person name="Shea T."/>
            <person name="Young S.K."/>
            <person name="Zeng Q."/>
            <person name="Koehrsen M."/>
            <person name="Haas B."/>
            <person name="Borodovsky M."/>
            <person name="Guigo R."/>
            <person name="Alvarado L."/>
            <person name="Berlin A."/>
            <person name="Borenstein D."/>
            <person name="Chen Z."/>
            <person name="Engels R."/>
            <person name="Freedman E."/>
            <person name="Gellesch M."/>
            <person name="Goldberg J."/>
            <person name="Griggs A."/>
            <person name="Gujja S."/>
            <person name="Heiman D."/>
            <person name="Hepburn T."/>
            <person name="Howarth C."/>
            <person name="Jen D."/>
            <person name="Larson L."/>
            <person name="Lewis B."/>
            <person name="Mehta T."/>
            <person name="Park D."/>
            <person name="Pearson M."/>
            <person name="Roberts A."/>
            <person name="Saif S."/>
            <person name="Shenoy N."/>
            <person name="Sisk P."/>
            <person name="Stolte C."/>
            <person name="Sykes S."/>
            <person name="Walk T."/>
            <person name="White J."/>
            <person name="Yandava C."/>
            <person name="Burger G."/>
            <person name="Gray M.W."/>
            <person name="Holland P.W.H."/>
            <person name="King N."/>
            <person name="Lang F.B.F."/>
            <person name="Roger A.J."/>
            <person name="Ruiz-Trillo I."/>
            <person name="Lander E."/>
            <person name="Nusbaum C."/>
        </authorList>
    </citation>
    <scope>NUCLEOTIDE SEQUENCE [LARGE SCALE GENOMIC DNA]</scope>
    <source>
        <strain evidence="2">ATCC 38327</strain>
    </source>
</reference>
<evidence type="ECO:0000313" key="2">
    <source>
        <dbReference type="Proteomes" id="UP000054350"/>
    </source>
</evidence>
<accession>A0A0L0SLW1</accession>
<dbReference type="InterPro" id="IPR008979">
    <property type="entry name" value="Galactose-bd-like_sf"/>
</dbReference>
<protein>
    <recommendedName>
        <fullName evidence="3">F5/8 type C domain-containing protein</fullName>
    </recommendedName>
</protein>
<keyword evidence="2" id="KW-1185">Reference proteome</keyword>
<sequence>MTSLLGDNCTDIRVTSVLYNNIAESGPQNMTDGDPSTAWFSADERPHVIKIHFRRPVHVHAVTMAFVENRGALSCTVAVPSVPTWTMRPKHALTEPQTFVAPDNVKAVALNLLSIMIPRGSGTVLGQVAISHLDVVGVEAQPVPHPAE</sequence>
<proteinExistence type="predicted"/>